<keyword evidence="2" id="KW-1185">Reference proteome</keyword>
<dbReference type="HOGENOM" id="CLU_1960393_0_0_1"/>
<reference evidence="1 2" key="1">
    <citation type="submission" date="2014-04" db="EMBL/GenBank/DDBJ databases">
        <authorList>
            <consortium name="DOE Joint Genome Institute"/>
            <person name="Kuo A."/>
            <person name="Tarkka M."/>
            <person name="Buscot F."/>
            <person name="Kohler A."/>
            <person name="Nagy L.G."/>
            <person name="Floudas D."/>
            <person name="Copeland A."/>
            <person name="Barry K.W."/>
            <person name="Cichocki N."/>
            <person name="Veneault-Fourrey C."/>
            <person name="LaButti K."/>
            <person name="Lindquist E.A."/>
            <person name="Lipzen A."/>
            <person name="Lundell T."/>
            <person name="Morin E."/>
            <person name="Murat C."/>
            <person name="Sun H."/>
            <person name="Tunlid A."/>
            <person name="Henrissat B."/>
            <person name="Grigoriev I.V."/>
            <person name="Hibbett D.S."/>
            <person name="Martin F."/>
            <person name="Nordberg H.P."/>
            <person name="Cantor M.N."/>
            <person name="Hua S.X."/>
        </authorList>
    </citation>
    <scope>NUCLEOTIDE SEQUENCE [LARGE SCALE GENOMIC DNA]</scope>
    <source>
        <strain evidence="1 2">F 1598</strain>
    </source>
</reference>
<evidence type="ECO:0000313" key="2">
    <source>
        <dbReference type="Proteomes" id="UP000054166"/>
    </source>
</evidence>
<name>A0A0C3FYB5_PILCF</name>
<gene>
    <name evidence="1" type="ORF">PILCRDRAFT_215306</name>
</gene>
<reference evidence="2" key="2">
    <citation type="submission" date="2015-01" db="EMBL/GenBank/DDBJ databases">
        <title>Evolutionary Origins and Diversification of the Mycorrhizal Mutualists.</title>
        <authorList>
            <consortium name="DOE Joint Genome Institute"/>
            <consortium name="Mycorrhizal Genomics Consortium"/>
            <person name="Kohler A."/>
            <person name="Kuo A."/>
            <person name="Nagy L.G."/>
            <person name="Floudas D."/>
            <person name="Copeland A."/>
            <person name="Barry K.W."/>
            <person name="Cichocki N."/>
            <person name="Veneault-Fourrey C."/>
            <person name="LaButti K."/>
            <person name="Lindquist E.A."/>
            <person name="Lipzen A."/>
            <person name="Lundell T."/>
            <person name="Morin E."/>
            <person name="Murat C."/>
            <person name="Riley R."/>
            <person name="Ohm R."/>
            <person name="Sun H."/>
            <person name="Tunlid A."/>
            <person name="Henrissat B."/>
            <person name="Grigoriev I.V."/>
            <person name="Hibbett D.S."/>
            <person name="Martin F."/>
        </authorList>
    </citation>
    <scope>NUCLEOTIDE SEQUENCE [LARGE SCALE GENOMIC DNA]</scope>
    <source>
        <strain evidence="2">F 1598</strain>
    </source>
</reference>
<dbReference type="EMBL" id="KN832975">
    <property type="protein sequence ID" value="KIM89190.1"/>
    <property type="molecule type" value="Genomic_DNA"/>
</dbReference>
<dbReference type="Proteomes" id="UP000054166">
    <property type="component" value="Unassembled WGS sequence"/>
</dbReference>
<proteinExistence type="predicted"/>
<accession>A0A0C3FYB5</accession>
<organism evidence="1 2">
    <name type="scientific">Piloderma croceum (strain F 1598)</name>
    <dbReference type="NCBI Taxonomy" id="765440"/>
    <lineage>
        <taxon>Eukaryota</taxon>
        <taxon>Fungi</taxon>
        <taxon>Dikarya</taxon>
        <taxon>Basidiomycota</taxon>
        <taxon>Agaricomycotina</taxon>
        <taxon>Agaricomycetes</taxon>
        <taxon>Agaricomycetidae</taxon>
        <taxon>Atheliales</taxon>
        <taxon>Atheliaceae</taxon>
        <taxon>Piloderma</taxon>
    </lineage>
</organism>
<sequence length="128" mass="14041">MPTIIIRNRTISIVIVICRPQGPAYIESSITVPHLRYGLTKRIVTPLHHQTIVVVIGHCKSFGMGITGSHRKCDECFVARRSLCTYIKDIYFVVAPGEGTSAIVNSDSWSHILPRSHTACPIAASQGT</sequence>
<evidence type="ECO:0000313" key="1">
    <source>
        <dbReference type="EMBL" id="KIM89190.1"/>
    </source>
</evidence>
<dbReference type="InParanoid" id="A0A0C3FYB5"/>
<protein>
    <submittedName>
        <fullName evidence="1">Uncharacterized protein</fullName>
    </submittedName>
</protein>
<dbReference type="AlphaFoldDB" id="A0A0C3FYB5"/>